<organism evidence="3 4">
    <name type="scientific">Aliidongia dinghuensis</name>
    <dbReference type="NCBI Taxonomy" id="1867774"/>
    <lineage>
        <taxon>Bacteria</taxon>
        <taxon>Pseudomonadati</taxon>
        <taxon>Pseudomonadota</taxon>
        <taxon>Alphaproteobacteria</taxon>
        <taxon>Rhodospirillales</taxon>
        <taxon>Dongiaceae</taxon>
        <taxon>Aliidongia</taxon>
    </lineage>
</organism>
<dbReference type="EMBL" id="BMJQ01000016">
    <property type="protein sequence ID" value="GGF38910.1"/>
    <property type="molecule type" value="Genomic_DNA"/>
</dbReference>
<reference evidence="3" key="1">
    <citation type="journal article" date="2014" name="Int. J. Syst. Evol. Microbiol.">
        <title>Complete genome sequence of Corynebacterium casei LMG S-19264T (=DSM 44701T), isolated from a smear-ripened cheese.</title>
        <authorList>
            <consortium name="US DOE Joint Genome Institute (JGI-PGF)"/>
            <person name="Walter F."/>
            <person name="Albersmeier A."/>
            <person name="Kalinowski J."/>
            <person name="Ruckert C."/>
        </authorList>
    </citation>
    <scope>NUCLEOTIDE SEQUENCE</scope>
    <source>
        <strain evidence="3">CGMCC 1.15725</strain>
    </source>
</reference>
<feature type="region of interest" description="Disordered" evidence="1">
    <location>
        <begin position="148"/>
        <end position="229"/>
    </location>
</feature>
<gene>
    <name evidence="3" type="ORF">GCM10011611_51580</name>
</gene>
<feature type="domain" description="DUF6468" evidence="2">
    <location>
        <begin position="32"/>
        <end position="104"/>
    </location>
</feature>
<dbReference type="RefSeq" id="WP_189051048.1">
    <property type="nucleotide sequence ID" value="NZ_BMJQ01000016.1"/>
</dbReference>
<proteinExistence type="predicted"/>
<dbReference type="AlphaFoldDB" id="A0A8J2YXY6"/>
<keyword evidence="4" id="KW-1185">Reference proteome</keyword>
<reference evidence="3" key="2">
    <citation type="submission" date="2020-09" db="EMBL/GenBank/DDBJ databases">
        <authorList>
            <person name="Sun Q."/>
            <person name="Zhou Y."/>
        </authorList>
    </citation>
    <scope>NUCLEOTIDE SEQUENCE</scope>
    <source>
        <strain evidence="3">CGMCC 1.15725</strain>
    </source>
</reference>
<feature type="compositionally biased region" description="Pro residues" evidence="1">
    <location>
        <begin position="172"/>
        <end position="186"/>
    </location>
</feature>
<protein>
    <recommendedName>
        <fullName evidence="2">DUF6468 domain-containing protein</fullName>
    </recommendedName>
</protein>
<evidence type="ECO:0000256" key="1">
    <source>
        <dbReference type="SAM" id="MobiDB-lite"/>
    </source>
</evidence>
<name>A0A8J2YXY6_9PROT</name>
<dbReference type="Proteomes" id="UP000646365">
    <property type="component" value="Unassembled WGS sequence"/>
</dbReference>
<accession>A0A8J2YXY6</accession>
<sequence length="229" mass="24020">MMLTLIMDAVVAVLLIATIGFAIKLNGRLAALRRDSERLQSLIRDLQGASGAAEDAVSELKLTAADAGRALQNTIDGARTLEADLRFITERGEEVANRLEAGLRIQRDQQAATAAATGNGASSPTAAATAAAADKNSQSRLAMLLKQAEAADGPAGRNEPALDPARAKGRAAPPPREPPSAPAPRPPEPRHAEPRAAEPRGGEPRDAESTPQSRAERDLLRALEARGRQ</sequence>
<evidence type="ECO:0000313" key="3">
    <source>
        <dbReference type="EMBL" id="GGF38910.1"/>
    </source>
</evidence>
<feature type="compositionally biased region" description="Basic and acidic residues" evidence="1">
    <location>
        <begin position="187"/>
        <end position="229"/>
    </location>
</feature>
<evidence type="ECO:0000259" key="2">
    <source>
        <dbReference type="Pfam" id="PF20072"/>
    </source>
</evidence>
<evidence type="ECO:0000313" key="4">
    <source>
        <dbReference type="Proteomes" id="UP000646365"/>
    </source>
</evidence>
<comment type="caution">
    <text evidence="3">The sequence shown here is derived from an EMBL/GenBank/DDBJ whole genome shotgun (WGS) entry which is preliminary data.</text>
</comment>
<dbReference type="InterPro" id="IPR045531">
    <property type="entry name" value="DUF6468"/>
</dbReference>
<dbReference type="Pfam" id="PF20072">
    <property type="entry name" value="DUF6468"/>
    <property type="match status" value="1"/>
</dbReference>